<dbReference type="AlphaFoldDB" id="A0A9D1F3P0"/>
<name>A0A9D1F3P0_9FIRM</name>
<evidence type="ECO:0000256" key="1">
    <source>
        <dbReference type="SAM" id="SignalP"/>
    </source>
</evidence>
<evidence type="ECO:0000313" key="3">
    <source>
        <dbReference type="Proteomes" id="UP000823927"/>
    </source>
</evidence>
<feature type="chain" id="PRO_5039622262" description="DUF1795 domain-containing protein" evidence="1">
    <location>
        <begin position="20"/>
        <end position="164"/>
    </location>
</feature>
<sequence length="164" mass="18004">MLKRFIAFVCALTMIMALAAGCGAPEKSFDTGAGMTITLPGNFQEENDVDTGATACYMSNNAGVIILKETFSDLEAAGFSSDMTLDEYGQVVIDANSLTTDLQEADGIKYFTYENGSEGQDFTYYATIFEGSDAFWLVQFFCMSEDYEGLQSDFQEWAKTIKIS</sequence>
<dbReference type="PROSITE" id="PS51257">
    <property type="entry name" value="PROKAR_LIPOPROTEIN"/>
    <property type="match status" value="1"/>
</dbReference>
<feature type="signal peptide" evidence="1">
    <location>
        <begin position="1"/>
        <end position="19"/>
    </location>
</feature>
<gene>
    <name evidence="2" type="ORF">IAB46_04155</name>
</gene>
<accession>A0A9D1F3P0</accession>
<organism evidence="2 3">
    <name type="scientific">Candidatus Scybalocola faecigallinarum</name>
    <dbReference type="NCBI Taxonomy" id="2840941"/>
    <lineage>
        <taxon>Bacteria</taxon>
        <taxon>Bacillati</taxon>
        <taxon>Bacillota</taxon>
        <taxon>Clostridia</taxon>
        <taxon>Lachnospirales</taxon>
        <taxon>Lachnospiraceae</taxon>
        <taxon>Lachnospiraceae incertae sedis</taxon>
        <taxon>Candidatus Scybalocola (ex Gilroy et al. 2021)</taxon>
    </lineage>
</organism>
<protein>
    <recommendedName>
        <fullName evidence="4">DUF1795 domain-containing protein</fullName>
    </recommendedName>
</protein>
<proteinExistence type="predicted"/>
<reference evidence="2" key="1">
    <citation type="submission" date="2020-10" db="EMBL/GenBank/DDBJ databases">
        <authorList>
            <person name="Gilroy R."/>
        </authorList>
    </citation>
    <scope>NUCLEOTIDE SEQUENCE</scope>
    <source>
        <strain evidence="2">CHK178-757</strain>
    </source>
</reference>
<evidence type="ECO:0008006" key="4">
    <source>
        <dbReference type="Google" id="ProtNLM"/>
    </source>
</evidence>
<keyword evidence="1" id="KW-0732">Signal</keyword>
<dbReference type="EMBL" id="DVIT01000015">
    <property type="protein sequence ID" value="HIS46750.1"/>
    <property type="molecule type" value="Genomic_DNA"/>
</dbReference>
<evidence type="ECO:0000313" key="2">
    <source>
        <dbReference type="EMBL" id="HIS46750.1"/>
    </source>
</evidence>
<reference evidence="2" key="2">
    <citation type="journal article" date="2021" name="PeerJ">
        <title>Extensive microbial diversity within the chicken gut microbiome revealed by metagenomics and culture.</title>
        <authorList>
            <person name="Gilroy R."/>
            <person name="Ravi A."/>
            <person name="Getino M."/>
            <person name="Pursley I."/>
            <person name="Horton D.L."/>
            <person name="Alikhan N.F."/>
            <person name="Baker D."/>
            <person name="Gharbi K."/>
            <person name="Hall N."/>
            <person name="Watson M."/>
            <person name="Adriaenssens E.M."/>
            <person name="Foster-Nyarko E."/>
            <person name="Jarju S."/>
            <person name="Secka A."/>
            <person name="Antonio M."/>
            <person name="Oren A."/>
            <person name="Chaudhuri R.R."/>
            <person name="La Ragione R."/>
            <person name="Hildebrand F."/>
            <person name="Pallen M.J."/>
        </authorList>
    </citation>
    <scope>NUCLEOTIDE SEQUENCE</scope>
    <source>
        <strain evidence="2">CHK178-757</strain>
    </source>
</reference>
<dbReference type="Proteomes" id="UP000823927">
    <property type="component" value="Unassembled WGS sequence"/>
</dbReference>
<comment type="caution">
    <text evidence="2">The sequence shown here is derived from an EMBL/GenBank/DDBJ whole genome shotgun (WGS) entry which is preliminary data.</text>
</comment>